<protein>
    <submittedName>
        <fullName evidence="2">Sporulation protein</fullName>
    </submittedName>
</protein>
<sequence length="108" mass="11849">EPEPEPEAAPGFTPANPAYFSAIDQVRARGGWTIQLVAGNLEQTALNVISRYSQLGDLVYTRGERQGQPWFMVFYGEFPTREAANAAAAGLPEELASRSPWVRPVDNL</sequence>
<dbReference type="PROSITE" id="PS51724">
    <property type="entry name" value="SPOR"/>
    <property type="match status" value="1"/>
</dbReference>
<name>A0A352ITX8_9GAMM</name>
<feature type="non-terminal residue" evidence="2">
    <location>
        <position position="1"/>
    </location>
</feature>
<comment type="caution">
    <text evidence="2">The sequence shown here is derived from an EMBL/GenBank/DDBJ whole genome shotgun (WGS) entry which is preliminary data.</text>
</comment>
<evidence type="ECO:0000313" key="3">
    <source>
        <dbReference type="Proteomes" id="UP000263489"/>
    </source>
</evidence>
<reference evidence="2 3" key="1">
    <citation type="journal article" date="2018" name="Nat. Biotechnol.">
        <title>A standardized bacterial taxonomy based on genome phylogeny substantially revises the tree of life.</title>
        <authorList>
            <person name="Parks D.H."/>
            <person name="Chuvochina M."/>
            <person name="Waite D.W."/>
            <person name="Rinke C."/>
            <person name="Skarshewski A."/>
            <person name="Chaumeil P.A."/>
            <person name="Hugenholtz P."/>
        </authorList>
    </citation>
    <scope>NUCLEOTIDE SEQUENCE [LARGE SCALE GENOMIC DNA]</scope>
    <source>
        <strain evidence="2">UBA9380</strain>
    </source>
</reference>
<proteinExistence type="predicted"/>
<dbReference type="Pfam" id="PF05036">
    <property type="entry name" value="SPOR"/>
    <property type="match status" value="1"/>
</dbReference>
<dbReference type="InterPro" id="IPR036680">
    <property type="entry name" value="SPOR-like_sf"/>
</dbReference>
<evidence type="ECO:0000313" key="2">
    <source>
        <dbReference type="EMBL" id="HBC34911.1"/>
    </source>
</evidence>
<feature type="domain" description="SPOR" evidence="1">
    <location>
        <begin position="26"/>
        <end position="104"/>
    </location>
</feature>
<gene>
    <name evidence="2" type="ORF">DC045_11495</name>
</gene>
<organism evidence="2 3">
    <name type="scientific">Marinobacter adhaerens</name>
    <dbReference type="NCBI Taxonomy" id="1033846"/>
    <lineage>
        <taxon>Bacteria</taxon>
        <taxon>Pseudomonadati</taxon>
        <taxon>Pseudomonadota</taxon>
        <taxon>Gammaproteobacteria</taxon>
        <taxon>Pseudomonadales</taxon>
        <taxon>Marinobacteraceae</taxon>
        <taxon>Marinobacter</taxon>
    </lineage>
</organism>
<accession>A0A352ITX8</accession>
<dbReference type="AlphaFoldDB" id="A0A352ITX8"/>
<evidence type="ECO:0000259" key="1">
    <source>
        <dbReference type="PROSITE" id="PS51724"/>
    </source>
</evidence>
<dbReference type="Gene3D" id="3.30.70.1070">
    <property type="entry name" value="Sporulation related repeat"/>
    <property type="match status" value="1"/>
</dbReference>
<dbReference type="Proteomes" id="UP000263489">
    <property type="component" value="Unassembled WGS sequence"/>
</dbReference>
<dbReference type="SUPFAM" id="SSF110997">
    <property type="entry name" value="Sporulation related repeat"/>
    <property type="match status" value="1"/>
</dbReference>
<dbReference type="GO" id="GO:0042834">
    <property type="term" value="F:peptidoglycan binding"/>
    <property type="evidence" value="ECO:0007669"/>
    <property type="project" value="InterPro"/>
</dbReference>
<dbReference type="InterPro" id="IPR007730">
    <property type="entry name" value="SPOR-like_dom"/>
</dbReference>
<dbReference type="EMBL" id="DNNA01000178">
    <property type="protein sequence ID" value="HBC34911.1"/>
    <property type="molecule type" value="Genomic_DNA"/>
</dbReference>